<keyword evidence="2" id="KW-1185">Reference proteome</keyword>
<evidence type="ECO:0000313" key="1">
    <source>
        <dbReference type="EMBL" id="CAD6339023.1"/>
    </source>
</evidence>
<name>A0A811SCJ9_9POAL</name>
<dbReference type="Proteomes" id="UP000604825">
    <property type="component" value="Unassembled WGS sequence"/>
</dbReference>
<gene>
    <name evidence="1" type="ORF">NCGR_LOCUS63121</name>
</gene>
<accession>A0A811SCJ9</accession>
<proteinExistence type="predicted"/>
<sequence length="143" mass="15750">MTCYLPSSLKARSLAWSPEFAGFLQRTHENGDQSQCGISITFSLYTAHEHKFKEQFNTIYVIQRELMNKRSACPDSRAAASSGGRVIKMLAGLPDSACCMPLSAEQAPVHQEAVNYFWAKTDSASRNAVQIYRQDGEGGPQGV</sequence>
<dbReference type="EMBL" id="CAJGYO010000019">
    <property type="protein sequence ID" value="CAD6339023.1"/>
    <property type="molecule type" value="Genomic_DNA"/>
</dbReference>
<reference evidence="1" key="1">
    <citation type="submission" date="2020-10" db="EMBL/GenBank/DDBJ databases">
        <authorList>
            <person name="Han B."/>
            <person name="Lu T."/>
            <person name="Zhao Q."/>
            <person name="Huang X."/>
            <person name="Zhao Y."/>
        </authorList>
    </citation>
    <scope>NUCLEOTIDE SEQUENCE</scope>
</reference>
<organism evidence="1 2">
    <name type="scientific">Miscanthus lutarioriparius</name>
    <dbReference type="NCBI Taxonomy" id="422564"/>
    <lineage>
        <taxon>Eukaryota</taxon>
        <taxon>Viridiplantae</taxon>
        <taxon>Streptophyta</taxon>
        <taxon>Embryophyta</taxon>
        <taxon>Tracheophyta</taxon>
        <taxon>Spermatophyta</taxon>
        <taxon>Magnoliopsida</taxon>
        <taxon>Liliopsida</taxon>
        <taxon>Poales</taxon>
        <taxon>Poaceae</taxon>
        <taxon>PACMAD clade</taxon>
        <taxon>Panicoideae</taxon>
        <taxon>Andropogonodae</taxon>
        <taxon>Andropogoneae</taxon>
        <taxon>Saccharinae</taxon>
        <taxon>Miscanthus</taxon>
    </lineage>
</organism>
<protein>
    <submittedName>
        <fullName evidence="1">Uncharacterized protein</fullName>
    </submittedName>
</protein>
<evidence type="ECO:0000313" key="2">
    <source>
        <dbReference type="Proteomes" id="UP000604825"/>
    </source>
</evidence>
<dbReference type="AlphaFoldDB" id="A0A811SCJ9"/>
<comment type="caution">
    <text evidence="1">The sequence shown here is derived from an EMBL/GenBank/DDBJ whole genome shotgun (WGS) entry which is preliminary data.</text>
</comment>